<feature type="region of interest" description="Disordered" evidence="1">
    <location>
        <begin position="115"/>
        <end position="171"/>
    </location>
</feature>
<name>A0A8K0DM70_9ROSA</name>
<dbReference type="Proteomes" id="UP000796880">
    <property type="component" value="Unassembled WGS sequence"/>
</dbReference>
<protein>
    <submittedName>
        <fullName evidence="2">Uncharacterized protein</fullName>
    </submittedName>
</protein>
<evidence type="ECO:0000313" key="2">
    <source>
        <dbReference type="EMBL" id="KAF3433011.1"/>
    </source>
</evidence>
<evidence type="ECO:0000313" key="3">
    <source>
        <dbReference type="Proteomes" id="UP000796880"/>
    </source>
</evidence>
<dbReference type="PANTHER" id="PTHR33676:SF15">
    <property type="entry name" value="OS02G0674233 PROTEIN"/>
    <property type="match status" value="1"/>
</dbReference>
<dbReference type="EMBL" id="VOIH02000011">
    <property type="protein sequence ID" value="KAF3433011.1"/>
    <property type="molecule type" value="Genomic_DNA"/>
</dbReference>
<keyword evidence="3" id="KW-1185">Reference proteome</keyword>
<comment type="caution">
    <text evidence="2">The sequence shown here is derived from an EMBL/GenBank/DDBJ whole genome shotgun (WGS) entry which is preliminary data.</text>
</comment>
<feature type="compositionally biased region" description="Basic residues" evidence="1">
    <location>
        <begin position="117"/>
        <end position="131"/>
    </location>
</feature>
<dbReference type="AlphaFoldDB" id="A0A8K0DM70"/>
<feature type="region of interest" description="Disordered" evidence="1">
    <location>
        <begin position="24"/>
        <end position="47"/>
    </location>
</feature>
<evidence type="ECO:0000256" key="1">
    <source>
        <dbReference type="SAM" id="MobiDB-lite"/>
    </source>
</evidence>
<accession>A0A8K0DM70</accession>
<organism evidence="2 3">
    <name type="scientific">Rhamnella rubrinervis</name>
    <dbReference type="NCBI Taxonomy" id="2594499"/>
    <lineage>
        <taxon>Eukaryota</taxon>
        <taxon>Viridiplantae</taxon>
        <taxon>Streptophyta</taxon>
        <taxon>Embryophyta</taxon>
        <taxon>Tracheophyta</taxon>
        <taxon>Spermatophyta</taxon>
        <taxon>Magnoliopsida</taxon>
        <taxon>eudicotyledons</taxon>
        <taxon>Gunneridae</taxon>
        <taxon>Pentapetalae</taxon>
        <taxon>rosids</taxon>
        <taxon>fabids</taxon>
        <taxon>Rosales</taxon>
        <taxon>Rhamnaceae</taxon>
        <taxon>rhamnoid group</taxon>
        <taxon>Rhamneae</taxon>
        <taxon>Rhamnella</taxon>
    </lineage>
</organism>
<dbReference type="InterPro" id="IPR044678">
    <property type="entry name" value="COR27/28"/>
</dbReference>
<dbReference type="OrthoDB" id="751338at2759"/>
<sequence>MTIHPLHKTPGTLADNVIVSKRQLASPDDDSGGSRTGDMDTHVMTSKGENSWTNEKHVKYLNSMEQSFVRAMFENNINNGGGRVLRLDRYLPDTSESTLDLKPHRSKKYYISDSTCKRGRRDRRAEKRSRRVMLSQPLTSSSSQDQVVPQFENRRGGDKDEGDHPEMAPAN</sequence>
<proteinExistence type="predicted"/>
<feature type="compositionally biased region" description="Polar residues" evidence="1">
    <location>
        <begin position="136"/>
        <end position="147"/>
    </location>
</feature>
<dbReference type="GO" id="GO:0009409">
    <property type="term" value="P:response to cold"/>
    <property type="evidence" value="ECO:0007669"/>
    <property type="project" value="InterPro"/>
</dbReference>
<dbReference type="PANTHER" id="PTHR33676">
    <property type="entry name" value="COLD REGULATED PROTEIN 27"/>
    <property type="match status" value="1"/>
</dbReference>
<reference evidence="2" key="1">
    <citation type="submission" date="2020-03" db="EMBL/GenBank/DDBJ databases">
        <title>A high-quality chromosome-level genome assembly of a woody plant with both climbing and erect habits, Rhamnella rubrinervis.</title>
        <authorList>
            <person name="Lu Z."/>
            <person name="Yang Y."/>
            <person name="Zhu X."/>
            <person name="Sun Y."/>
        </authorList>
    </citation>
    <scope>NUCLEOTIDE SEQUENCE</scope>
    <source>
        <strain evidence="2">BYM</strain>
        <tissue evidence="2">Leaf</tissue>
    </source>
</reference>
<dbReference type="GO" id="GO:0042752">
    <property type="term" value="P:regulation of circadian rhythm"/>
    <property type="evidence" value="ECO:0007669"/>
    <property type="project" value="InterPro"/>
</dbReference>
<gene>
    <name evidence="2" type="ORF">FNV43_RR24113</name>
</gene>
<feature type="compositionally biased region" description="Basic and acidic residues" evidence="1">
    <location>
        <begin position="152"/>
        <end position="171"/>
    </location>
</feature>